<dbReference type="PROSITE" id="PS50005">
    <property type="entry name" value="TPR"/>
    <property type="match status" value="4"/>
</dbReference>
<dbReference type="PANTHER" id="PTHR45586:SF1">
    <property type="entry name" value="LIPOPOLYSACCHARIDE ASSEMBLY PROTEIN B"/>
    <property type="match status" value="1"/>
</dbReference>
<sequence length="431" mass="49484">MASYAERMLNELELGQTEDAKKSYALALRHDDDDTIYSLAEELYGLGFSNQAKRAYQKLLDKYPDADELRAALADIAIDEGETETAMNYLAEIQPDSDAYLQALLVLADLYQSEGIYESAEAKLKEAYALAPDEPVIQFALAEYYFASADYKQAIPYYRTLLESDERYFSGVDIASRIGVAYALVGDVKRALGYLEQIEETSMTPDVRFQLAMIYATDEETHDKAIDTFEALQKIDPDYSTLYEPLGELYEHQHRDEEALQTYQNGLAVDQFNPKMFERAAIVSERLGNTNEAQSFFKEGLEHNPEDVTLTLDYSDWLTLHEKYEENINLLNDYLADDEADIDPAMYRNLAKSYEGLEDFDMADKYYQAALPYFDTDASFLKDAYYFFRESGEKTFAKETLRLYLNVVPDDLEMLEEKDIQDLQDDVSDLY</sequence>
<organism evidence="4 5">
    <name type="scientific">Weissella viridescens</name>
    <name type="common">Lactobacillus viridescens</name>
    <dbReference type="NCBI Taxonomy" id="1629"/>
    <lineage>
        <taxon>Bacteria</taxon>
        <taxon>Bacillati</taxon>
        <taxon>Bacillota</taxon>
        <taxon>Bacilli</taxon>
        <taxon>Lactobacillales</taxon>
        <taxon>Lactobacillaceae</taxon>
        <taxon>Weissella</taxon>
    </lineage>
</organism>
<dbReference type="Pfam" id="PF14559">
    <property type="entry name" value="TPR_19"/>
    <property type="match status" value="1"/>
</dbReference>
<dbReference type="SMART" id="SM00028">
    <property type="entry name" value="TPR"/>
    <property type="match status" value="7"/>
</dbReference>
<evidence type="ECO:0000313" key="4">
    <source>
        <dbReference type="EMBL" id="KRN47043.1"/>
    </source>
</evidence>
<reference evidence="4 5" key="1">
    <citation type="journal article" date="2015" name="Genome Announc.">
        <title>Expanding the biotechnology potential of lactobacilli through comparative genomics of 213 strains and associated genera.</title>
        <authorList>
            <person name="Sun Z."/>
            <person name="Harris H.M."/>
            <person name="McCann A."/>
            <person name="Guo C."/>
            <person name="Argimon S."/>
            <person name="Zhang W."/>
            <person name="Yang X."/>
            <person name="Jeffery I.B."/>
            <person name="Cooney J.C."/>
            <person name="Kagawa T.F."/>
            <person name="Liu W."/>
            <person name="Song Y."/>
            <person name="Salvetti E."/>
            <person name="Wrobel A."/>
            <person name="Rasinkangas P."/>
            <person name="Parkhill J."/>
            <person name="Rea M.C."/>
            <person name="O'Sullivan O."/>
            <person name="Ritari J."/>
            <person name="Douillard F.P."/>
            <person name="Paul Ross R."/>
            <person name="Yang R."/>
            <person name="Briner A.E."/>
            <person name="Felis G.E."/>
            <person name="de Vos W.M."/>
            <person name="Barrangou R."/>
            <person name="Klaenhammer T.R."/>
            <person name="Caufield P.W."/>
            <person name="Cui Y."/>
            <person name="Zhang H."/>
            <person name="O'Toole P.W."/>
        </authorList>
    </citation>
    <scope>NUCLEOTIDE SEQUENCE [LARGE SCALE GENOMIC DNA]</scope>
    <source>
        <strain evidence="4 5">DSM 20410</strain>
    </source>
</reference>
<keyword evidence="5" id="KW-1185">Reference proteome</keyword>
<dbReference type="PANTHER" id="PTHR45586">
    <property type="entry name" value="TPR REPEAT-CONTAINING PROTEIN PA4667"/>
    <property type="match status" value="1"/>
</dbReference>
<dbReference type="SUPFAM" id="SSF48452">
    <property type="entry name" value="TPR-like"/>
    <property type="match status" value="2"/>
</dbReference>
<dbReference type="RefSeq" id="WP_057744063.1">
    <property type="nucleotide sequence ID" value="NZ_BJLU01000003.1"/>
</dbReference>
<dbReference type="Gene3D" id="1.25.40.10">
    <property type="entry name" value="Tetratricopeptide repeat domain"/>
    <property type="match status" value="3"/>
</dbReference>
<evidence type="ECO:0000256" key="3">
    <source>
        <dbReference type="PROSITE-ProRule" id="PRU00339"/>
    </source>
</evidence>
<dbReference type="InterPro" id="IPR011990">
    <property type="entry name" value="TPR-like_helical_dom_sf"/>
</dbReference>
<gene>
    <name evidence="4" type="ORF">IV50_GL000312</name>
</gene>
<feature type="repeat" description="TPR" evidence="3">
    <location>
        <begin position="101"/>
        <end position="134"/>
    </location>
</feature>
<keyword evidence="2 3" id="KW-0802">TPR repeat</keyword>
<protein>
    <submittedName>
        <fullName evidence="4">Tetratricopeptide (TPR) domain protein</fullName>
    </submittedName>
</protein>
<dbReference type="InterPro" id="IPR019734">
    <property type="entry name" value="TPR_rpt"/>
</dbReference>
<feature type="repeat" description="TPR" evidence="3">
    <location>
        <begin position="135"/>
        <end position="168"/>
    </location>
</feature>
<evidence type="ECO:0000256" key="1">
    <source>
        <dbReference type="ARBA" id="ARBA00022737"/>
    </source>
</evidence>
<dbReference type="GeneID" id="86899450"/>
<evidence type="ECO:0000256" key="2">
    <source>
        <dbReference type="ARBA" id="ARBA00022803"/>
    </source>
</evidence>
<dbReference type="OrthoDB" id="2080803at2"/>
<comment type="caution">
    <text evidence="4">The sequence shown here is derived from an EMBL/GenBank/DDBJ whole genome shotgun (WGS) entry which is preliminary data.</text>
</comment>
<dbReference type="PATRIC" id="fig|1629.5.peg.315"/>
<dbReference type="InterPro" id="IPR051012">
    <property type="entry name" value="CellSynth/LPSAsmb/PSIAsmb"/>
</dbReference>
<dbReference type="AlphaFoldDB" id="A0A0R2H274"/>
<keyword evidence="1" id="KW-0677">Repeat</keyword>
<accession>A0A0R2H274</accession>
<feature type="repeat" description="TPR" evidence="3">
    <location>
        <begin position="274"/>
        <end position="307"/>
    </location>
</feature>
<dbReference type="Proteomes" id="UP000051992">
    <property type="component" value="Unassembled WGS sequence"/>
</dbReference>
<dbReference type="Pfam" id="PF25058">
    <property type="entry name" value="ARM_TT21"/>
    <property type="match status" value="1"/>
</dbReference>
<dbReference type="EMBL" id="JQBM01000001">
    <property type="protein sequence ID" value="KRN47043.1"/>
    <property type="molecule type" value="Genomic_DNA"/>
</dbReference>
<feature type="repeat" description="TPR" evidence="3">
    <location>
        <begin position="240"/>
        <end position="273"/>
    </location>
</feature>
<name>A0A0R2H274_WEIVI</name>
<evidence type="ECO:0000313" key="5">
    <source>
        <dbReference type="Proteomes" id="UP000051992"/>
    </source>
</evidence>
<dbReference type="Pfam" id="PF13181">
    <property type="entry name" value="TPR_8"/>
    <property type="match status" value="2"/>
</dbReference>
<proteinExistence type="predicted"/>